<feature type="transmembrane region" description="Helical" evidence="3">
    <location>
        <begin position="44"/>
        <end position="63"/>
    </location>
</feature>
<comment type="caution">
    <text evidence="5">The sequence shown here is derived from an EMBL/GenBank/DDBJ whole genome shotgun (WGS) entry which is preliminary data.</text>
</comment>
<dbReference type="Proteomes" id="UP000698752">
    <property type="component" value="Unassembled WGS sequence"/>
</dbReference>
<protein>
    <submittedName>
        <fullName evidence="5">Aldehyde dehydrogenase</fullName>
    </submittedName>
</protein>
<keyword evidence="2" id="KW-0456">Lyase</keyword>
<accession>A0ABS5EIT8</accession>
<evidence type="ECO:0000256" key="1">
    <source>
        <dbReference type="ARBA" id="ARBA00022793"/>
    </source>
</evidence>
<keyword evidence="3" id="KW-0472">Membrane</keyword>
<evidence type="ECO:0000313" key="5">
    <source>
        <dbReference type="EMBL" id="MBR0650944.1"/>
    </source>
</evidence>
<keyword evidence="3" id="KW-0812">Transmembrane</keyword>
<dbReference type="InterPro" id="IPR051818">
    <property type="entry name" value="TPP_dependent_decarboxylase"/>
</dbReference>
<evidence type="ECO:0000259" key="4">
    <source>
        <dbReference type="Pfam" id="PF02775"/>
    </source>
</evidence>
<name>A0ABS5EIT8_9PROT</name>
<evidence type="ECO:0000313" key="6">
    <source>
        <dbReference type="Proteomes" id="UP000698752"/>
    </source>
</evidence>
<evidence type="ECO:0000256" key="3">
    <source>
        <dbReference type="SAM" id="Phobius"/>
    </source>
</evidence>
<dbReference type="PANTHER" id="PTHR42818:SF1">
    <property type="entry name" value="SULFOPYRUVATE DECARBOXYLASE"/>
    <property type="match status" value="1"/>
</dbReference>
<reference evidence="6" key="1">
    <citation type="journal article" date="2021" name="Syst. Appl. Microbiol.">
        <title>Roseomonas hellenica sp. nov., isolated from roots of wild-growing Alkanna tinctoria.</title>
        <authorList>
            <person name="Rat A."/>
            <person name="Naranjo H.D."/>
            <person name="Lebbe L."/>
            <person name="Cnockaert M."/>
            <person name="Krigas N."/>
            <person name="Grigoriadou K."/>
            <person name="Maloupa E."/>
            <person name="Willems A."/>
        </authorList>
    </citation>
    <scope>NUCLEOTIDE SEQUENCE [LARGE SCALE GENOMIC DNA]</scope>
    <source>
        <strain evidence="6">LMG 31159</strain>
    </source>
</reference>
<dbReference type="EMBL" id="JAAEDI010000015">
    <property type="protein sequence ID" value="MBR0650944.1"/>
    <property type="molecule type" value="Genomic_DNA"/>
</dbReference>
<dbReference type="InterPro" id="IPR011766">
    <property type="entry name" value="TPP_enzyme_TPP-bd"/>
</dbReference>
<evidence type="ECO:0000256" key="2">
    <source>
        <dbReference type="ARBA" id="ARBA00023239"/>
    </source>
</evidence>
<dbReference type="PANTHER" id="PTHR42818">
    <property type="entry name" value="SULFOPYRUVATE DECARBOXYLASE SUBUNIT ALPHA"/>
    <property type="match status" value="1"/>
</dbReference>
<gene>
    <name evidence="5" type="ORF">GXW78_14820</name>
</gene>
<feature type="domain" description="Thiamine pyrophosphate enzyme TPP-binding" evidence="4">
    <location>
        <begin position="44"/>
        <end position="164"/>
    </location>
</feature>
<dbReference type="SUPFAM" id="SSF52518">
    <property type="entry name" value="Thiamin diphosphate-binding fold (THDP-binding)"/>
    <property type="match status" value="1"/>
</dbReference>
<proteinExistence type="predicted"/>
<sequence length="193" mass="19503">MGTMLDRRDVVARLLANRGETMVVTGLGAATYDVAAAGDDARNFYLWGAMGGAALMGLGLALAQPEKPVVVVTGDGEQLMGLGGFATIALQAPANLTVVVLDNGLYGETGGQQSHTGRGVDLAAVARSCGIAEASRIADMAGVETLATAITKPGSGPRVAVIEIDPAEAPRVLPSRDGAYVRGRMQAALGVAA</sequence>
<keyword evidence="1" id="KW-0210">Decarboxylase</keyword>
<keyword evidence="3" id="KW-1133">Transmembrane helix</keyword>
<dbReference type="Pfam" id="PF02775">
    <property type="entry name" value="TPP_enzyme_C"/>
    <property type="match status" value="1"/>
</dbReference>
<dbReference type="Gene3D" id="3.40.50.970">
    <property type="match status" value="1"/>
</dbReference>
<organism evidence="5 6">
    <name type="scientific">Neoroseomonas terrae</name>
    <dbReference type="NCBI Taxonomy" id="424799"/>
    <lineage>
        <taxon>Bacteria</taxon>
        <taxon>Pseudomonadati</taxon>
        <taxon>Pseudomonadota</taxon>
        <taxon>Alphaproteobacteria</taxon>
        <taxon>Acetobacterales</taxon>
        <taxon>Acetobacteraceae</taxon>
        <taxon>Neoroseomonas</taxon>
    </lineage>
</organism>
<keyword evidence="6" id="KW-1185">Reference proteome</keyword>
<dbReference type="InterPro" id="IPR029061">
    <property type="entry name" value="THDP-binding"/>
</dbReference>